<accession>A0A914XNL0</accession>
<keyword evidence="1" id="KW-1185">Reference proteome</keyword>
<protein>
    <submittedName>
        <fullName evidence="2">Uncharacterized protein</fullName>
    </submittedName>
</protein>
<dbReference type="WBParaSite" id="PSAMB.scaffold8size148366.g143.t1">
    <property type="protein sequence ID" value="PSAMB.scaffold8size148366.g143.t1"/>
    <property type="gene ID" value="PSAMB.scaffold8size148366.g143"/>
</dbReference>
<dbReference type="Proteomes" id="UP000887566">
    <property type="component" value="Unplaced"/>
</dbReference>
<name>A0A914XNL0_9BILA</name>
<proteinExistence type="predicted"/>
<evidence type="ECO:0000313" key="2">
    <source>
        <dbReference type="WBParaSite" id="PSAMB.scaffold8size148366.g143.t1"/>
    </source>
</evidence>
<dbReference type="AlphaFoldDB" id="A0A914XNL0"/>
<evidence type="ECO:0000313" key="1">
    <source>
        <dbReference type="Proteomes" id="UP000887566"/>
    </source>
</evidence>
<sequence>MNAEPSEAAYLCSYLAQGAAGGGWSSANIGQPLAGGLIRSRRAGRCPDATLLNEEARPVKNVTGQLVGCFAPSRPQRRGERGRQLRRPFVHLVDRRWSVVYCE</sequence>
<reference evidence="2" key="1">
    <citation type="submission" date="2022-11" db="UniProtKB">
        <authorList>
            <consortium name="WormBaseParasite"/>
        </authorList>
    </citation>
    <scope>IDENTIFICATION</scope>
</reference>
<organism evidence="1 2">
    <name type="scientific">Plectus sambesii</name>
    <dbReference type="NCBI Taxonomy" id="2011161"/>
    <lineage>
        <taxon>Eukaryota</taxon>
        <taxon>Metazoa</taxon>
        <taxon>Ecdysozoa</taxon>
        <taxon>Nematoda</taxon>
        <taxon>Chromadorea</taxon>
        <taxon>Plectida</taxon>
        <taxon>Plectina</taxon>
        <taxon>Plectoidea</taxon>
        <taxon>Plectidae</taxon>
        <taxon>Plectus</taxon>
    </lineage>
</organism>